<keyword evidence="2" id="KW-0813">Transport</keyword>
<accession>A0AAJ2LRJ1</accession>
<evidence type="ECO:0000256" key="3">
    <source>
        <dbReference type="ARBA" id="ARBA00022692"/>
    </source>
</evidence>
<keyword evidence="5 6" id="KW-0472">Membrane</keyword>
<evidence type="ECO:0000256" key="2">
    <source>
        <dbReference type="ARBA" id="ARBA00022448"/>
    </source>
</evidence>
<evidence type="ECO:0000256" key="1">
    <source>
        <dbReference type="ARBA" id="ARBA00004141"/>
    </source>
</evidence>
<dbReference type="GO" id="GO:0005886">
    <property type="term" value="C:plasma membrane"/>
    <property type="evidence" value="ECO:0007669"/>
    <property type="project" value="TreeGrafter"/>
</dbReference>
<comment type="caution">
    <text evidence="7">The sequence shown here is derived from an EMBL/GenBank/DDBJ whole genome shotgun (WGS) entry which is preliminary data.</text>
</comment>
<dbReference type="Pfam" id="PF00375">
    <property type="entry name" value="SDF"/>
    <property type="match status" value="1"/>
</dbReference>
<dbReference type="InterPro" id="IPR036458">
    <property type="entry name" value="Na:dicarbo_symporter_sf"/>
</dbReference>
<dbReference type="InterPro" id="IPR001991">
    <property type="entry name" value="Na-dicarboxylate_symporter"/>
</dbReference>
<evidence type="ECO:0000256" key="6">
    <source>
        <dbReference type="SAM" id="Phobius"/>
    </source>
</evidence>
<dbReference type="AlphaFoldDB" id="A0AAJ2LRJ1"/>
<dbReference type="GO" id="GO:0005295">
    <property type="term" value="F:neutral L-amino acid:sodium symporter activity"/>
    <property type="evidence" value="ECO:0007669"/>
    <property type="project" value="TreeGrafter"/>
</dbReference>
<dbReference type="PANTHER" id="PTHR42865:SF8">
    <property type="entry name" value="SERINE_THREONINE TRANSPORTER SSTT"/>
    <property type="match status" value="1"/>
</dbReference>
<feature type="transmembrane region" description="Helical" evidence="6">
    <location>
        <begin position="12"/>
        <end position="33"/>
    </location>
</feature>
<comment type="subcellular location">
    <subcellularLocation>
        <location evidence="1">Membrane</location>
        <topology evidence="1">Multi-pass membrane protein</topology>
    </subcellularLocation>
</comment>
<gene>
    <name evidence="7" type="ORF">RJJ65_35725</name>
</gene>
<evidence type="ECO:0000256" key="5">
    <source>
        <dbReference type="ARBA" id="ARBA00023136"/>
    </source>
</evidence>
<organism evidence="7 8">
    <name type="scientific">Rhizobium hidalgonense</name>
    <dbReference type="NCBI Taxonomy" id="1538159"/>
    <lineage>
        <taxon>Bacteria</taxon>
        <taxon>Pseudomonadati</taxon>
        <taxon>Pseudomonadota</taxon>
        <taxon>Alphaproteobacteria</taxon>
        <taxon>Hyphomicrobiales</taxon>
        <taxon>Rhizobiaceae</taxon>
        <taxon>Rhizobium/Agrobacterium group</taxon>
        <taxon>Rhizobium</taxon>
    </lineage>
</organism>
<feature type="transmembrane region" description="Helical" evidence="6">
    <location>
        <begin position="143"/>
        <end position="159"/>
    </location>
</feature>
<sequence>MPHWLKQQLKRLGVVGQIFIGLLAGVLLALTLPDVAQSVGLLGELFVSALKAIAPVLILVLVTAAIANQNMDQPSHIKPVLVLYLLGTLAAAVVAVMASSLFPSYLMLNVPNISHAAPDSIRQVLVGLLKNIVVNPVSALSEANYIGILAWGAALGLAFRHSSVSTKQLITDFSDAISKIVHGIIALAPIGIFGLVAH</sequence>
<evidence type="ECO:0000256" key="4">
    <source>
        <dbReference type="ARBA" id="ARBA00022989"/>
    </source>
</evidence>
<proteinExistence type="predicted"/>
<dbReference type="SUPFAM" id="SSF118215">
    <property type="entry name" value="Proton glutamate symport protein"/>
    <property type="match status" value="1"/>
</dbReference>
<dbReference type="EMBL" id="JAVLSF010000268">
    <property type="protein sequence ID" value="MDR9777886.1"/>
    <property type="molecule type" value="Genomic_DNA"/>
</dbReference>
<evidence type="ECO:0000313" key="8">
    <source>
        <dbReference type="Proteomes" id="UP001268610"/>
    </source>
</evidence>
<dbReference type="Gene3D" id="1.10.3860.10">
    <property type="entry name" value="Sodium:dicarboxylate symporter"/>
    <property type="match status" value="1"/>
</dbReference>
<keyword evidence="3 6" id="KW-0812">Transmembrane</keyword>
<dbReference type="GO" id="GO:0032329">
    <property type="term" value="P:serine transport"/>
    <property type="evidence" value="ECO:0007669"/>
    <property type="project" value="TreeGrafter"/>
</dbReference>
<feature type="transmembrane region" description="Helical" evidence="6">
    <location>
        <begin position="45"/>
        <end position="68"/>
    </location>
</feature>
<feature type="non-terminal residue" evidence="7">
    <location>
        <position position="198"/>
    </location>
</feature>
<reference evidence="7" key="1">
    <citation type="submission" date="2023-04" db="EMBL/GenBank/DDBJ databases">
        <title>Genomic characterization of faba bean (Vicia faba) microsymbionts in Mexican soils.</title>
        <authorList>
            <person name="Rivera Orduna F.N."/>
            <person name="Guevara-Luna J."/>
            <person name="Yan J."/>
            <person name="Arroyo-Herrera I."/>
            <person name="Li Y."/>
            <person name="Vasquez-Murrieta M.S."/>
            <person name="Wang E.T."/>
        </authorList>
    </citation>
    <scope>NUCLEOTIDE SEQUENCE</scope>
    <source>
        <strain evidence="7">CH26</strain>
    </source>
</reference>
<feature type="transmembrane region" description="Helical" evidence="6">
    <location>
        <begin position="180"/>
        <end position="197"/>
    </location>
</feature>
<dbReference type="RefSeq" id="WP_310866051.1">
    <property type="nucleotide sequence ID" value="NZ_JAVLSF010000268.1"/>
</dbReference>
<protein>
    <submittedName>
        <fullName evidence="7">Cation:dicarboxylase symporter family transporter</fullName>
    </submittedName>
</protein>
<feature type="transmembrane region" description="Helical" evidence="6">
    <location>
        <begin position="80"/>
        <end position="102"/>
    </location>
</feature>
<evidence type="ECO:0000313" key="7">
    <source>
        <dbReference type="EMBL" id="MDR9777886.1"/>
    </source>
</evidence>
<dbReference type="Proteomes" id="UP001268610">
    <property type="component" value="Unassembled WGS sequence"/>
</dbReference>
<dbReference type="PANTHER" id="PTHR42865">
    <property type="entry name" value="PROTON/GLUTAMATE-ASPARTATE SYMPORTER"/>
    <property type="match status" value="1"/>
</dbReference>
<name>A0AAJ2LRJ1_9HYPH</name>
<keyword evidence="4 6" id="KW-1133">Transmembrane helix</keyword>